<evidence type="ECO:0000256" key="3">
    <source>
        <dbReference type="ARBA" id="ARBA00022729"/>
    </source>
</evidence>
<dbReference type="GO" id="GO:0005576">
    <property type="term" value="C:extracellular region"/>
    <property type="evidence" value="ECO:0007669"/>
    <property type="project" value="UniProtKB-SubCell"/>
</dbReference>
<dbReference type="AlphaFoldDB" id="R4FMZ8"/>
<reference evidence="5" key="1">
    <citation type="submission" date="2013-04" db="EMBL/GenBank/DDBJ databases">
        <title>An insight into the transcriptome of the digestive tract of the blood sucking bug, Rhodnius prolixus.</title>
        <authorList>
            <person name="Ribeiro J.M.C."/>
            <person name="Genta F.A."/>
            <person name="Sorgine M.H.F."/>
            <person name="Paiva-Silva G.O."/>
            <person name="Majerowicz D."/>
            <person name="Medeiros M."/>
            <person name="Koerich L."/>
            <person name="Terra W.R."/>
            <person name="Ferreira C."/>
            <person name="Pimentel A.C."/>
            <person name="Bisch P.M."/>
            <person name="Diniz M.M.P."/>
            <person name="Nascimento R."/>
            <person name="Salmon D."/>
            <person name="Silber A.M."/>
            <person name="Alves M."/>
            <person name="Oliveira M.F."/>
            <person name="Gondim K.C."/>
            <person name="Silva Neto M.A.C."/>
            <person name="Atella G.C."/>
            <person name="Araujo H."/>
            <person name="Dias F.S."/>
            <person name="Polycarpo C.R."/>
            <person name="Fampa P."/>
            <person name="Melo A.C."/>
            <person name="Tanaka A.S."/>
            <person name="Balczun C."/>
            <person name="Oliveira J.H.M."/>
            <person name="Goncalves R."/>
            <person name="Lazoski C."/>
            <person name="Pereira M.A."/>
            <person name="Rivera-Pomar R."/>
            <person name="Diambra L."/>
            <person name="Schaub G.A."/>
            <person name="Garcia E.S."/>
            <person name="Azambuja P."/>
            <person name="Braz G.R.C."/>
            <person name="Oliveira P.L."/>
        </authorList>
    </citation>
    <scope>NUCLEOTIDE SEQUENCE</scope>
</reference>
<evidence type="ECO:0000256" key="1">
    <source>
        <dbReference type="ARBA" id="ARBA00004613"/>
    </source>
</evidence>
<keyword evidence="3" id="KW-0732">Signal</keyword>
<name>R4FMZ8_RHOPR</name>
<sequence>MKAIVAVIFFGYLGHTFAVFNYVLPTQCKNLDNKAKIAFDKEKFFEHKDWYVTHLKNEGNNPQCTKFVARIIQEENRKLTLEYRKGVKDFKCEGFKNPTEKHFCFVCDVTGQADKIKKFFTVIAVDAGYVSYALVYICNDAGSTISDNFLVLQTSRSNKLPSALNAALTTVDLKEKDLKSNNC</sequence>
<dbReference type="InterPro" id="IPR005657">
    <property type="entry name" value="Triabi/Procalin"/>
</dbReference>
<keyword evidence="2" id="KW-0964">Secreted</keyword>
<dbReference type="Pfam" id="PF03973">
    <property type="entry name" value="Triabin"/>
    <property type="match status" value="1"/>
</dbReference>
<dbReference type="VEuPathDB" id="VectorBase:RPRC000613"/>
<dbReference type="Gene3D" id="2.40.128.20">
    <property type="match status" value="1"/>
</dbReference>
<organism evidence="5">
    <name type="scientific">Rhodnius prolixus</name>
    <name type="common">Triatomid bug</name>
    <dbReference type="NCBI Taxonomy" id="13249"/>
    <lineage>
        <taxon>Eukaryota</taxon>
        <taxon>Metazoa</taxon>
        <taxon>Ecdysozoa</taxon>
        <taxon>Arthropoda</taxon>
        <taxon>Hexapoda</taxon>
        <taxon>Insecta</taxon>
        <taxon>Pterygota</taxon>
        <taxon>Neoptera</taxon>
        <taxon>Paraneoptera</taxon>
        <taxon>Hemiptera</taxon>
        <taxon>Heteroptera</taxon>
        <taxon>Panheteroptera</taxon>
        <taxon>Cimicomorpha</taxon>
        <taxon>Reduviidae</taxon>
        <taxon>Triatominae</taxon>
        <taxon>Rhodnius</taxon>
    </lineage>
</organism>
<dbReference type="GO" id="GO:0030682">
    <property type="term" value="P:symbiont-mediated perturbation of host defenses"/>
    <property type="evidence" value="ECO:0007669"/>
    <property type="project" value="InterPro"/>
</dbReference>
<dbReference type="EMBL" id="GAHY01000763">
    <property type="protein sequence ID" value="JAA76747.1"/>
    <property type="molecule type" value="mRNA"/>
</dbReference>
<evidence type="ECO:0000256" key="2">
    <source>
        <dbReference type="ARBA" id="ARBA00022525"/>
    </source>
</evidence>
<evidence type="ECO:0000256" key="4">
    <source>
        <dbReference type="ARBA" id="ARBA00034121"/>
    </source>
</evidence>
<dbReference type="HOGENOM" id="CLU_1500005_0_0_1"/>
<dbReference type="SUPFAM" id="SSF50814">
    <property type="entry name" value="Lipocalins"/>
    <property type="match status" value="1"/>
</dbReference>
<dbReference type="InterPro" id="IPR012674">
    <property type="entry name" value="Calycin"/>
</dbReference>
<comment type="similarity">
    <text evidence="4">Belongs to the calycin superfamily. Triabin family.</text>
</comment>
<comment type="subcellular location">
    <subcellularLocation>
        <location evidence="1">Secreted</location>
    </subcellularLocation>
</comment>
<proteinExistence type="evidence at transcript level"/>
<accession>R4FMZ8</accession>
<protein>
    <submittedName>
        <fullName evidence="5">Putative salivary platelet aggregation inhibitor 1</fullName>
    </submittedName>
</protein>
<evidence type="ECO:0000313" key="5">
    <source>
        <dbReference type="EMBL" id="JAA76747.1"/>
    </source>
</evidence>